<dbReference type="PROSITE" id="PS00061">
    <property type="entry name" value="ADH_SHORT"/>
    <property type="match status" value="1"/>
</dbReference>
<evidence type="ECO:0000313" key="4">
    <source>
        <dbReference type="Proteomes" id="UP000549616"/>
    </source>
</evidence>
<proteinExistence type="inferred from homology"/>
<name>A0A853BAF3_9PSEU</name>
<evidence type="ECO:0000313" key="3">
    <source>
        <dbReference type="EMBL" id="NYI91661.1"/>
    </source>
</evidence>
<dbReference type="GO" id="GO:0016491">
    <property type="term" value="F:oxidoreductase activity"/>
    <property type="evidence" value="ECO:0007669"/>
    <property type="project" value="UniProtKB-KW"/>
</dbReference>
<evidence type="ECO:0000256" key="1">
    <source>
        <dbReference type="ARBA" id="ARBA00006484"/>
    </source>
</evidence>
<dbReference type="AlphaFoldDB" id="A0A853BAF3"/>
<dbReference type="Proteomes" id="UP000549616">
    <property type="component" value="Unassembled WGS sequence"/>
</dbReference>
<gene>
    <name evidence="3" type="ORF">HNR02_004984</name>
</gene>
<comment type="similarity">
    <text evidence="1">Belongs to the short-chain dehydrogenases/reductases (SDR) family.</text>
</comment>
<dbReference type="EMBL" id="JACCFK010000001">
    <property type="protein sequence ID" value="NYI91661.1"/>
    <property type="molecule type" value="Genomic_DNA"/>
</dbReference>
<dbReference type="InterPro" id="IPR020904">
    <property type="entry name" value="Sc_DH/Rdtase_CS"/>
</dbReference>
<dbReference type="Pfam" id="PF00106">
    <property type="entry name" value="adh_short"/>
    <property type="match status" value="1"/>
</dbReference>
<dbReference type="SUPFAM" id="SSF51735">
    <property type="entry name" value="NAD(P)-binding Rossmann-fold domains"/>
    <property type="match status" value="1"/>
</dbReference>
<accession>A0A853BAF3</accession>
<sequence>MSLTGLSILVTGGGSGIGRAATLAYLREGARVTVVERSAAHAETVRADAGSLPLTVVEGDATSPAVLAEAVAVAGRVDQLTCCVGVFDHYASIRTMPVADLVAAAQEILRINVVGALVAVRTAWPELHRAHGSVTLTLSESAFHPVGGGVLYGSSKWALRGVVQHLAVDLAPTVRVNGVAPGGTTGTRFSGLNALGGAQSSVDADGGRPARIAATTLLGTAAAPEDHVGAFLYLADPAAARVVTGVVINSDGGRAPLTAKAPEAPA</sequence>
<reference evidence="3 4" key="1">
    <citation type="submission" date="2020-07" db="EMBL/GenBank/DDBJ databases">
        <title>Sequencing the genomes of 1000 actinobacteria strains.</title>
        <authorList>
            <person name="Klenk H.-P."/>
        </authorList>
    </citation>
    <scope>NUCLEOTIDE SEQUENCE [LARGE SCALE GENOMIC DNA]</scope>
    <source>
        <strain evidence="3 4">DSM 104006</strain>
    </source>
</reference>
<protein>
    <submittedName>
        <fullName evidence="3">NAD(P)-dependent dehydrogenase (Short-subunit alcohol dehydrogenase family)</fullName>
    </submittedName>
</protein>
<comment type="caution">
    <text evidence="3">The sequence shown here is derived from an EMBL/GenBank/DDBJ whole genome shotgun (WGS) entry which is preliminary data.</text>
</comment>
<dbReference type="PANTHER" id="PTHR43477:SF1">
    <property type="entry name" value="DIHYDROANTICAPSIN 7-DEHYDROGENASE"/>
    <property type="match status" value="1"/>
</dbReference>
<dbReference type="InterPro" id="IPR051122">
    <property type="entry name" value="SDR_DHRS6-like"/>
</dbReference>
<keyword evidence="2" id="KW-0560">Oxidoreductase</keyword>
<dbReference type="Gene3D" id="3.40.50.720">
    <property type="entry name" value="NAD(P)-binding Rossmann-like Domain"/>
    <property type="match status" value="1"/>
</dbReference>
<dbReference type="PRINTS" id="PR00081">
    <property type="entry name" value="GDHRDH"/>
</dbReference>
<dbReference type="RefSeq" id="WP_179775524.1">
    <property type="nucleotide sequence ID" value="NZ_JACCFK010000001.1"/>
</dbReference>
<organism evidence="3 4">
    <name type="scientific">Amycolatopsis endophytica</name>
    <dbReference type="NCBI Taxonomy" id="860233"/>
    <lineage>
        <taxon>Bacteria</taxon>
        <taxon>Bacillati</taxon>
        <taxon>Actinomycetota</taxon>
        <taxon>Actinomycetes</taxon>
        <taxon>Pseudonocardiales</taxon>
        <taxon>Pseudonocardiaceae</taxon>
        <taxon>Amycolatopsis</taxon>
    </lineage>
</organism>
<keyword evidence="4" id="KW-1185">Reference proteome</keyword>
<evidence type="ECO:0000256" key="2">
    <source>
        <dbReference type="ARBA" id="ARBA00023002"/>
    </source>
</evidence>
<dbReference type="InterPro" id="IPR036291">
    <property type="entry name" value="NAD(P)-bd_dom_sf"/>
</dbReference>
<dbReference type="InterPro" id="IPR002347">
    <property type="entry name" value="SDR_fam"/>
</dbReference>
<dbReference type="PANTHER" id="PTHR43477">
    <property type="entry name" value="DIHYDROANTICAPSIN 7-DEHYDROGENASE"/>
    <property type="match status" value="1"/>
</dbReference>